<gene>
    <name evidence="8" type="primary">atpH</name>
    <name evidence="9" type="ORF">ATK74_1365</name>
</gene>
<dbReference type="OrthoDB" id="5242917at2"/>
<evidence type="ECO:0000313" key="9">
    <source>
        <dbReference type="EMBL" id="PFG16812.1"/>
    </source>
</evidence>
<dbReference type="GO" id="GO:0005886">
    <property type="term" value="C:plasma membrane"/>
    <property type="evidence" value="ECO:0007669"/>
    <property type="project" value="UniProtKB-SubCell"/>
</dbReference>
<dbReference type="InterPro" id="IPR020781">
    <property type="entry name" value="ATPase_OSCP/d_CS"/>
</dbReference>
<keyword evidence="7 8" id="KW-0066">ATP synthesis</keyword>
<dbReference type="InterPro" id="IPR000711">
    <property type="entry name" value="ATPase_OSCP/dsu"/>
</dbReference>
<keyword evidence="10" id="KW-1185">Reference proteome</keyword>
<dbReference type="GO" id="GO:0046933">
    <property type="term" value="F:proton-transporting ATP synthase activity, rotational mechanism"/>
    <property type="evidence" value="ECO:0007669"/>
    <property type="project" value="UniProtKB-UniRule"/>
</dbReference>
<organism evidence="9 10">
    <name type="scientific">Propionicimonas paludicola</name>
    <dbReference type="NCBI Taxonomy" id="185243"/>
    <lineage>
        <taxon>Bacteria</taxon>
        <taxon>Bacillati</taxon>
        <taxon>Actinomycetota</taxon>
        <taxon>Actinomycetes</taxon>
        <taxon>Propionibacteriales</taxon>
        <taxon>Nocardioidaceae</taxon>
        <taxon>Propionicimonas</taxon>
    </lineage>
</organism>
<dbReference type="Pfam" id="PF00213">
    <property type="entry name" value="OSCP"/>
    <property type="match status" value="1"/>
</dbReference>
<evidence type="ECO:0000256" key="7">
    <source>
        <dbReference type="ARBA" id="ARBA00023310"/>
    </source>
</evidence>
<evidence type="ECO:0000313" key="10">
    <source>
        <dbReference type="Proteomes" id="UP000226079"/>
    </source>
</evidence>
<sequence length="265" mass="28362">MNTATLARQSELDRCVDAAELTTTLAAELLEVADLLAGEPRLRNALSDPTTADQRRRDLVEAVLGGKLSAGTLTVVGQAAALKWGSGGRLIQVLRRQALRVLLGLSQQDGRLDRVEEELFRLGRTAVASHELRKALDDHSTPVAARRRLVAELVSAKVDPITLALAEQAVPADEGTFAFGIDEVLALAAQARQRSIATVTVARPLTQEQHDRLAAVLVRQLGRQVNLQVVIDPNVIGGARVQVGDQVIEGTLVSRLAAAAQHLTK</sequence>
<dbReference type="PROSITE" id="PS00389">
    <property type="entry name" value="ATPASE_DELTA"/>
    <property type="match status" value="1"/>
</dbReference>
<dbReference type="HAMAP" id="MF_01416">
    <property type="entry name" value="ATP_synth_delta_bact"/>
    <property type="match status" value="1"/>
</dbReference>
<comment type="subcellular location">
    <subcellularLocation>
        <location evidence="8">Cell membrane</location>
        <topology evidence="8">Peripheral membrane protein</topology>
    </subcellularLocation>
    <subcellularLocation>
        <location evidence="1">Membrane</location>
    </subcellularLocation>
</comment>
<dbReference type="RefSeq" id="WP_098460314.1">
    <property type="nucleotide sequence ID" value="NZ_PDJC01000001.1"/>
</dbReference>
<keyword evidence="5 8" id="KW-0472">Membrane</keyword>
<keyword evidence="2 8" id="KW-0813">Transport</keyword>
<evidence type="ECO:0000256" key="8">
    <source>
        <dbReference type="HAMAP-Rule" id="MF_01416"/>
    </source>
</evidence>
<comment type="caution">
    <text evidence="9">The sequence shown here is derived from an EMBL/GenBank/DDBJ whole genome shotgun (WGS) entry which is preliminary data.</text>
</comment>
<evidence type="ECO:0000256" key="4">
    <source>
        <dbReference type="ARBA" id="ARBA00023065"/>
    </source>
</evidence>
<dbReference type="NCBIfam" id="NF009967">
    <property type="entry name" value="PRK13430.1"/>
    <property type="match status" value="1"/>
</dbReference>
<comment type="similarity">
    <text evidence="8">Belongs to the ATPase delta chain family.</text>
</comment>
<evidence type="ECO:0000256" key="2">
    <source>
        <dbReference type="ARBA" id="ARBA00022448"/>
    </source>
</evidence>
<name>A0A2A9CT70_9ACTN</name>
<keyword evidence="6 8" id="KW-0139">CF(1)</keyword>
<comment type="function">
    <text evidence="8">This protein is part of the stalk that links CF(0) to CF(1). It either transmits conformational changes from CF(0) to CF(1) or is implicated in proton conduction.</text>
</comment>
<evidence type="ECO:0000256" key="3">
    <source>
        <dbReference type="ARBA" id="ARBA00022781"/>
    </source>
</evidence>
<proteinExistence type="inferred from homology"/>
<evidence type="ECO:0000256" key="5">
    <source>
        <dbReference type="ARBA" id="ARBA00023136"/>
    </source>
</evidence>
<dbReference type="GO" id="GO:0045259">
    <property type="term" value="C:proton-transporting ATP synthase complex"/>
    <property type="evidence" value="ECO:0007669"/>
    <property type="project" value="UniProtKB-KW"/>
</dbReference>
<keyword evidence="8" id="KW-1003">Cell membrane</keyword>
<evidence type="ECO:0000256" key="1">
    <source>
        <dbReference type="ARBA" id="ARBA00004370"/>
    </source>
</evidence>
<dbReference type="Proteomes" id="UP000226079">
    <property type="component" value="Unassembled WGS sequence"/>
</dbReference>
<keyword evidence="3 8" id="KW-0375">Hydrogen ion transport</keyword>
<reference evidence="9 10" key="1">
    <citation type="submission" date="2017-10" db="EMBL/GenBank/DDBJ databases">
        <title>Sequencing the genomes of 1000 actinobacteria strains.</title>
        <authorList>
            <person name="Klenk H.-P."/>
        </authorList>
    </citation>
    <scope>NUCLEOTIDE SEQUENCE [LARGE SCALE GENOMIC DNA]</scope>
    <source>
        <strain evidence="9 10">DSM 15597</strain>
    </source>
</reference>
<keyword evidence="4 8" id="KW-0406">Ion transport</keyword>
<protein>
    <recommendedName>
        <fullName evidence="8">ATP synthase subunit delta</fullName>
    </recommendedName>
    <alternativeName>
        <fullName evidence="8">ATP synthase F(1) sector subunit delta</fullName>
    </alternativeName>
    <alternativeName>
        <fullName evidence="8">F-type ATPase subunit delta</fullName>
        <shortName evidence="8">F-ATPase subunit delta</shortName>
    </alternativeName>
</protein>
<comment type="function">
    <text evidence="8">F(1)F(0) ATP synthase produces ATP from ADP in the presence of a proton or sodium gradient. F-type ATPases consist of two structural domains, F(1) containing the extramembraneous catalytic core and F(0) containing the membrane proton channel, linked together by a central stalk and a peripheral stalk. During catalysis, ATP synthesis in the catalytic domain of F(1) is coupled via a rotary mechanism of the central stalk subunits to proton translocation.</text>
</comment>
<dbReference type="AlphaFoldDB" id="A0A2A9CT70"/>
<evidence type="ECO:0000256" key="6">
    <source>
        <dbReference type="ARBA" id="ARBA00023196"/>
    </source>
</evidence>
<dbReference type="PANTHER" id="PTHR11910">
    <property type="entry name" value="ATP SYNTHASE DELTA CHAIN"/>
    <property type="match status" value="1"/>
</dbReference>
<dbReference type="PRINTS" id="PR00125">
    <property type="entry name" value="ATPASEDELTA"/>
</dbReference>
<dbReference type="EMBL" id="PDJC01000001">
    <property type="protein sequence ID" value="PFG16812.1"/>
    <property type="molecule type" value="Genomic_DNA"/>
</dbReference>
<accession>A0A2A9CT70</accession>